<dbReference type="OrthoDB" id="8587856at2"/>
<dbReference type="Pfam" id="PF00497">
    <property type="entry name" value="SBP_bac_3"/>
    <property type="match status" value="1"/>
</dbReference>
<feature type="domain" description="Solute-binding protein family 3/N-terminal" evidence="2">
    <location>
        <begin position="45"/>
        <end position="249"/>
    </location>
</feature>
<evidence type="ECO:0000259" key="2">
    <source>
        <dbReference type="Pfam" id="PF00497"/>
    </source>
</evidence>
<evidence type="ECO:0000313" key="4">
    <source>
        <dbReference type="Proteomes" id="UP000239007"/>
    </source>
</evidence>
<reference evidence="3 4" key="1">
    <citation type="submission" date="2016-12" db="EMBL/GenBank/DDBJ databases">
        <title>Diversity of luminous bacteria.</title>
        <authorList>
            <person name="Yoshizawa S."/>
            <person name="Kogure K."/>
        </authorList>
    </citation>
    <scope>NUCLEOTIDE SEQUENCE [LARGE SCALE GENOMIC DNA]</scope>
    <source>
        <strain evidence="3 4">SA4-48</strain>
    </source>
</reference>
<dbReference type="PANTHER" id="PTHR38834">
    <property type="entry name" value="PERIPLASMIC SUBSTRATE BINDING PROTEIN FAMILY 3"/>
    <property type="match status" value="1"/>
</dbReference>
<feature type="chain" id="PRO_5015660886" description="Solute-binding protein family 3/N-terminal domain-containing protein" evidence="1">
    <location>
        <begin position="25"/>
        <end position="261"/>
    </location>
</feature>
<sequence>MFMKKFIYLCLSLSLFAFSNTVMAVTKSNLDLSKLTPITFYTEIFPPANYMSNNELVGITVDSLKLVWSELKLPEQGITVLPWTRAYRNTLKTPNTALFTMAKTPAREPLFKWVGPLFKSVHILVAKKSSNLKFTNLADVLNYKVSAIKGDISEISLRQIGFPDFNIAKVDDLERSFIMLQSGRVEMMVVSVHSFQHLTNRLSIDTSQYEQVWKVNEIDNYIAFNVDTSDDVIQAYQSALDKLASQRTLIKQSYILPAIEY</sequence>
<dbReference type="InterPro" id="IPR001638">
    <property type="entry name" value="Solute-binding_3/MltF_N"/>
</dbReference>
<feature type="signal peptide" evidence="1">
    <location>
        <begin position="1"/>
        <end position="24"/>
    </location>
</feature>
<organism evidence="3 4">
    <name type="scientific">Psychrosphaera saromensis</name>
    <dbReference type="NCBI Taxonomy" id="716813"/>
    <lineage>
        <taxon>Bacteria</taxon>
        <taxon>Pseudomonadati</taxon>
        <taxon>Pseudomonadota</taxon>
        <taxon>Gammaproteobacteria</taxon>
        <taxon>Alteromonadales</taxon>
        <taxon>Pseudoalteromonadaceae</taxon>
        <taxon>Psychrosphaera</taxon>
    </lineage>
</organism>
<evidence type="ECO:0000313" key="3">
    <source>
        <dbReference type="EMBL" id="PQJ52384.1"/>
    </source>
</evidence>
<accession>A0A2S7UQW3</accession>
<dbReference type="Proteomes" id="UP000239007">
    <property type="component" value="Unassembled WGS sequence"/>
</dbReference>
<evidence type="ECO:0000256" key="1">
    <source>
        <dbReference type="SAM" id="SignalP"/>
    </source>
</evidence>
<comment type="caution">
    <text evidence="3">The sequence shown here is derived from an EMBL/GenBank/DDBJ whole genome shotgun (WGS) entry which is preliminary data.</text>
</comment>
<gene>
    <name evidence="3" type="ORF">BTO11_01100</name>
</gene>
<keyword evidence="1" id="KW-0732">Signal</keyword>
<name>A0A2S7UQW3_9GAMM</name>
<keyword evidence="4" id="KW-1185">Reference proteome</keyword>
<dbReference type="AlphaFoldDB" id="A0A2S7UQW3"/>
<proteinExistence type="predicted"/>
<dbReference type="PANTHER" id="PTHR38834:SF3">
    <property type="entry name" value="SOLUTE-BINDING PROTEIN FAMILY 3_N-TERMINAL DOMAIN-CONTAINING PROTEIN"/>
    <property type="match status" value="1"/>
</dbReference>
<protein>
    <recommendedName>
        <fullName evidence="2">Solute-binding protein family 3/N-terminal domain-containing protein</fullName>
    </recommendedName>
</protein>
<dbReference type="EMBL" id="MSCH01000003">
    <property type="protein sequence ID" value="PQJ52384.1"/>
    <property type="molecule type" value="Genomic_DNA"/>
</dbReference>
<dbReference type="Gene3D" id="3.40.190.10">
    <property type="entry name" value="Periplasmic binding protein-like II"/>
    <property type="match status" value="2"/>
</dbReference>
<dbReference type="SUPFAM" id="SSF53850">
    <property type="entry name" value="Periplasmic binding protein-like II"/>
    <property type="match status" value="1"/>
</dbReference>